<dbReference type="Proteomes" id="UP000654482">
    <property type="component" value="Unassembled WGS sequence"/>
</dbReference>
<gene>
    <name evidence="1" type="ORF">IQ249_18695</name>
</gene>
<name>A0A8J7JDD1_9CYAN</name>
<accession>A0A8J7JDD1</accession>
<comment type="caution">
    <text evidence="1">The sequence shown here is derived from an EMBL/GenBank/DDBJ whole genome shotgun (WGS) entry which is preliminary data.</text>
</comment>
<sequence length="78" mass="9256">MEWKPTEETREWHCATTEEDCFEMENRFKKQGLRIRLVATPRTSDPILRIACIFDGADANPMAERFKSYQDRDLESDE</sequence>
<keyword evidence="2" id="KW-1185">Reference proteome</keyword>
<evidence type="ECO:0000313" key="2">
    <source>
        <dbReference type="Proteomes" id="UP000654482"/>
    </source>
</evidence>
<dbReference type="EMBL" id="JADEWZ010000033">
    <property type="protein sequence ID" value="MBE9117930.1"/>
    <property type="molecule type" value="Genomic_DNA"/>
</dbReference>
<dbReference type="AlphaFoldDB" id="A0A8J7JDD1"/>
<dbReference type="RefSeq" id="WP_194031017.1">
    <property type="nucleotide sequence ID" value="NZ_JADEWZ010000033.1"/>
</dbReference>
<proteinExistence type="predicted"/>
<organism evidence="1 2">
    <name type="scientific">Lusitaniella coriacea LEGE 07157</name>
    <dbReference type="NCBI Taxonomy" id="945747"/>
    <lineage>
        <taxon>Bacteria</taxon>
        <taxon>Bacillati</taxon>
        <taxon>Cyanobacteriota</taxon>
        <taxon>Cyanophyceae</taxon>
        <taxon>Spirulinales</taxon>
        <taxon>Lusitaniellaceae</taxon>
        <taxon>Lusitaniella</taxon>
    </lineage>
</organism>
<reference evidence="1" key="1">
    <citation type="submission" date="2020-10" db="EMBL/GenBank/DDBJ databases">
        <authorList>
            <person name="Castelo-Branco R."/>
            <person name="Eusebio N."/>
            <person name="Adriana R."/>
            <person name="Vieira A."/>
            <person name="Brugerolle De Fraissinette N."/>
            <person name="Rezende De Castro R."/>
            <person name="Schneider M.P."/>
            <person name="Vasconcelos V."/>
            <person name="Leao P.N."/>
        </authorList>
    </citation>
    <scope>NUCLEOTIDE SEQUENCE</scope>
    <source>
        <strain evidence="1">LEGE 07157</strain>
    </source>
</reference>
<protein>
    <submittedName>
        <fullName evidence="1">Uncharacterized protein</fullName>
    </submittedName>
</protein>
<evidence type="ECO:0000313" key="1">
    <source>
        <dbReference type="EMBL" id="MBE9117930.1"/>
    </source>
</evidence>